<dbReference type="GeneID" id="110802525"/>
<accession>A0ABM3QHH7</accession>
<reference evidence="2" key="2">
    <citation type="submission" date="2025-08" db="UniProtKB">
        <authorList>
            <consortium name="RefSeq"/>
        </authorList>
    </citation>
    <scope>IDENTIFICATION</scope>
    <source>
        <tissue evidence="2">Leaf</tissue>
    </source>
</reference>
<evidence type="ECO:0000313" key="2">
    <source>
        <dbReference type="RefSeq" id="XP_056682817.1"/>
    </source>
</evidence>
<keyword evidence="1" id="KW-1185">Reference proteome</keyword>
<evidence type="ECO:0000313" key="1">
    <source>
        <dbReference type="Proteomes" id="UP000813463"/>
    </source>
</evidence>
<reference evidence="1" key="1">
    <citation type="journal article" date="2021" name="Nat. Commun.">
        <title>Genomic analyses provide insights into spinach domestication and the genetic basis of agronomic traits.</title>
        <authorList>
            <person name="Cai X."/>
            <person name="Sun X."/>
            <person name="Xu C."/>
            <person name="Sun H."/>
            <person name="Wang X."/>
            <person name="Ge C."/>
            <person name="Zhang Z."/>
            <person name="Wang Q."/>
            <person name="Fei Z."/>
            <person name="Jiao C."/>
            <person name="Wang Q."/>
        </authorList>
    </citation>
    <scope>NUCLEOTIDE SEQUENCE [LARGE SCALE GENOMIC DNA]</scope>
    <source>
        <strain evidence="1">cv. Varoflay</strain>
    </source>
</reference>
<name>A0ABM3QHH7_SPIOL</name>
<dbReference type="SUPFAM" id="SSF48208">
    <property type="entry name" value="Six-hairpin glycosidases"/>
    <property type="match status" value="1"/>
</dbReference>
<protein>
    <submittedName>
        <fullName evidence="2">Uncharacterized protein isoform X1</fullName>
    </submittedName>
</protein>
<organism evidence="1 2">
    <name type="scientific">Spinacia oleracea</name>
    <name type="common">Spinach</name>
    <dbReference type="NCBI Taxonomy" id="3562"/>
    <lineage>
        <taxon>Eukaryota</taxon>
        <taxon>Viridiplantae</taxon>
        <taxon>Streptophyta</taxon>
        <taxon>Embryophyta</taxon>
        <taxon>Tracheophyta</taxon>
        <taxon>Spermatophyta</taxon>
        <taxon>Magnoliopsida</taxon>
        <taxon>eudicotyledons</taxon>
        <taxon>Gunneridae</taxon>
        <taxon>Pentapetalae</taxon>
        <taxon>Caryophyllales</taxon>
        <taxon>Chenopodiaceae</taxon>
        <taxon>Chenopodioideae</taxon>
        <taxon>Anserineae</taxon>
        <taxon>Spinacia</taxon>
    </lineage>
</organism>
<sequence length="100" mass="11312">MAFKVTTLAWGAIFYESQLQAAGEHKPGTEIAAASIVFRKTDKKYARQLLNKQGGVISEQLALKGYISIWHERRKITLNMLEKCMKLAIIDDLTLTLFIL</sequence>
<dbReference type="Proteomes" id="UP000813463">
    <property type="component" value="Chromosome 4"/>
</dbReference>
<dbReference type="InterPro" id="IPR008928">
    <property type="entry name" value="6-hairpin_glycosidase_sf"/>
</dbReference>
<gene>
    <name evidence="2" type="primary">LOC110802525</name>
</gene>
<dbReference type="RefSeq" id="XP_056682817.1">
    <property type="nucleotide sequence ID" value="XM_056826839.1"/>
</dbReference>
<proteinExistence type="predicted"/>